<evidence type="ECO:0000313" key="2">
    <source>
        <dbReference type="Proteomes" id="UP001187343"/>
    </source>
</evidence>
<gene>
    <name evidence="1" type="ORF">Q8A67_022959</name>
</gene>
<sequence>MVTAPVKTAEQMESRTLCFYMVSEQGEAVKPGSFTRLSLIRHLTLSDRNGDKNPTAWKIHNGKCYDLLVNNPVVARRELHCEWNVSVFCRPQYQLVLFMDEEQAKRTIMEHFTQL</sequence>
<name>A0AA88TCM0_9TELE</name>
<comment type="caution">
    <text evidence="1">The sequence shown here is derived from an EMBL/GenBank/DDBJ whole genome shotgun (WGS) entry which is preliminary data.</text>
</comment>
<dbReference type="Proteomes" id="UP001187343">
    <property type="component" value="Unassembled WGS sequence"/>
</dbReference>
<proteinExistence type="predicted"/>
<protein>
    <submittedName>
        <fullName evidence="1">Uncharacterized protein</fullName>
    </submittedName>
</protein>
<dbReference type="AlphaFoldDB" id="A0AA88TCM0"/>
<dbReference type="EMBL" id="JAUYZG010000022">
    <property type="protein sequence ID" value="KAK2873062.1"/>
    <property type="molecule type" value="Genomic_DNA"/>
</dbReference>
<reference evidence="1" key="1">
    <citation type="submission" date="2023-08" db="EMBL/GenBank/DDBJ databases">
        <title>Chromosome-level Genome Assembly of mud carp (Cirrhinus molitorella).</title>
        <authorList>
            <person name="Liu H."/>
        </authorList>
    </citation>
    <scope>NUCLEOTIDE SEQUENCE</scope>
    <source>
        <strain evidence="1">Prfri</strain>
        <tissue evidence="1">Muscle</tissue>
    </source>
</reference>
<accession>A0AA88TCM0</accession>
<organism evidence="1 2">
    <name type="scientific">Cirrhinus molitorella</name>
    <name type="common">mud carp</name>
    <dbReference type="NCBI Taxonomy" id="172907"/>
    <lineage>
        <taxon>Eukaryota</taxon>
        <taxon>Metazoa</taxon>
        <taxon>Chordata</taxon>
        <taxon>Craniata</taxon>
        <taxon>Vertebrata</taxon>
        <taxon>Euteleostomi</taxon>
        <taxon>Actinopterygii</taxon>
        <taxon>Neopterygii</taxon>
        <taxon>Teleostei</taxon>
        <taxon>Ostariophysi</taxon>
        <taxon>Cypriniformes</taxon>
        <taxon>Cyprinidae</taxon>
        <taxon>Labeoninae</taxon>
        <taxon>Labeonini</taxon>
        <taxon>Cirrhinus</taxon>
    </lineage>
</organism>
<evidence type="ECO:0000313" key="1">
    <source>
        <dbReference type="EMBL" id="KAK2873062.1"/>
    </source>
</evidence>
<keyword evidence="2" id="KW-1185">Reference proteome</keyword>